<reference evidence="9 10" key="1">
    <citation type="journal article" date="2020" name="BMC Genomics">
        <title>Intraspecific diversification of the crop wild relative Brassica cretica Lam. using demographic model selection.</title>
        <authorList>
            <person name="Kioukis A."/>
            <person name="Michalopoulou V.A."/>
            <person name="Briers L."/>
            <person name="Pirintsos S."/>
            <person name="Studholme D.J."/>
            <person name="Pavlidis P."/>
            <person name="Sarris P.F."/>
        </authorList>
    </citation>
    <scope>NUCLEOTIDE SEQUENCE [LARGE SCALE GENOMIC DNA]</scope>
    <source>
        <strain evidence="10">cv. PFS-1207/04</strain>
    </source>
</reference>
<keyword evidence="3 5" id="KW-0472">Membrane</keyword>
<comment type="similarity">
    <text evidence="6">Belongs to the mitochondrial carrier (TC 2.A.29) family.</text>
</comment>
<dbReference type="Pfam" id="PF10415">
    <property type="entry name" value="FumaraseC_C"/>
    <property type="match status" value="1"/>
</dbReference>
<dbReference type="Pfam" id="PF00206">
    <property type="entry name" value="Lyase_1"/>
    <property type="match status" value="1"/>
</dbReference>
<dbReference type="PROSITE" id="PS50920">
    <property type="entry name" value="SOLCAR"/>
    <property type="match status" value="1"/>
</dbReference>
<dbReference type="PROSITE" id="PS00163">
    <property type="entry name" value="FUMARATE_LYASES"/>
    <property type="match status" value="1"/>
</dbReference>
<accession>A0ABQ7DN65</accession>
<dbReference type="Gene3D" id="1.10.40.30">
    <property type="entry name" value="Fumarase/aspartase (C-terminal domain)"/>
    <property type="match status" value="1"/>
</dbReference>
<evidence type="ECO:0000256" key="6">
    <source>
        <dbReference type="RuleBase" id="RU000488"/>
    </source>
</evidence>
<dbReference type="InterPro" id="IPR008948">
    <property type="entry name" value="L-Aspartase-like"/>
</dbReference>
<evidence type="ECO:0000256" key="2">
    <source>
        <dbReference type="ARBA" id="ARBA00022692"/>
    </source>
</evidence>
<gene>
    <name evidence="9" type="ORF">DY000_02028240</name>
</gene>
<proteinExistence type="inferred from homology"/>
<evidence type="ECO:0000313" key="10">
    <source>
        <dbReference type="Proteomes" id="UP000266723"/>
    </source>
</evidence>
<organism evidence="9 10">
    <name type="scientific">Brassica cretica</name>
    <name type="common">Mustard</name>
    <dbReference type="NCBI Taxonomy" id="69181"/>
    <lineage>
        <taxon>Eukaryota</taxon>
        <taxon>Viridiplantae</taxon>
        <taxon>Streptophyta</taxon>
        <taxon>Embryophyta</taxon>
        <taxon>Tracheophyta</taxon>
        <taxon>Spermatophyta</taxon>
        <taxon>Magnoliopsida</taxon>
        <taxon>eudicotyledons</taxon>
        <taxon>Gunneridae</taxon>
        <taxon>Pentapetalae</taxon>
        <taxon>rosids</taxon>
        <taxon>malvids</taxon>
        <taxon>Brassicales</taxon>
        <taxon>Brassicaceae</taxon>
        <taxon>Brassiceae</taxon>
        <taxon>Brassica</taxon>
    </lineage>
</organism>
<evidence type="ECO:0000256" key="4">
    <source>
        <dbReference type="ARBA" id="ARBA00023239"/>
    </source>
</evidence>
<name>A0ABQ7DN65_BRACR</name>
<dbReference type="SUPFAM" id="SSF48557">
    <property type="entry name" value="L-aspartase-like"/>
    <property type="match status" value="1"/>
</dbReference>
<dbReference type="InterPro" id="IPR018951">
    <property type="entry name" value="Fumarase_C_C"/>
</dbReference>
<evidence type="ECO:0000256" key="5">
    <source>
        <dbReference type="PROSITE-ProRule" id="PRU00282"/>
    </source>
</evidence>
<keyword evidence="4" id="KW-0456">Lyase</keyword>
<evidence type="ECO:0008006" key="11">
    <source>
        <dbReference type="Google" id="ProtNLM"/>
    </source>
</evidence>
<dbReference type="SUPFAM" id="SSF103506">
    <property type="entry name" value="Mitochondrial carrier"/>
    <property type="match status" value="1"/>
</dbReference>
<dbReference type="PANTHER" id="PTHR11444:SF1">
    <property type="entry name" value="FUMARATE HYDRATASE, MITOCHONDRIAL"/>
    <property type="match status" value="1"/>
</dbReference>
<dbReference type="EMBL" id="QGKV02000649">
    <property type="protein sequence ID" value="KAF3578785.1"/>
    <property type="molecule type" value="Genomic_DNA"/>
</dbReference>
<keyword evidence="10" id="KW-1185">Reference proteome</keyword>
<evidence type="ECO:0000256" key="3">
    <source>
        <dbReference type="ARBA" id="ARBA00023136"/>
    </source>
</evidence>
<comment type="subcellular location">
    <subcellularLocation>
        <location evidence="1">Membrane</location>
        <topology evidence="1">Multi-pass membrane protein</topology>
    </subcellularLocation>
</comment>
<dbReference type="InterPro" id="IPR018108">
    <property type="entry name" value="MCP_transmembrane"/>
</dbReference>
<dbReference type="Gene3D" id="1.20.200.10">
    <property type="entry name" value="Fumarase/aspartase (Central domain)"/>
    <property type="match status" value="1"/>
</dbReference>
<dbReference type="InterPro" id="IPR023395">
    <property type="entry name" value="MCP_dom_sf"/>
</dbReference>
<keyword evidence="6" id="KW-0813">Transport</keyword>
<dbReference type="Gene3D" id="1.50.40.10">
    <property type="entry name" value="Mitochondrial carrier domain"/>
    <property type="match status" value="1"/>
</dbReference>
<dbReference type="InterPro" id="IPR020557">
    <property type="entry name" value="Fumarate_lyase_CS"/>
</dbReference>
<evidence type="ECO:0000313" key="9">
    <source>
        <dbReference type="EMBL" id="KAF3578785.1"/>
    </source>
</evidence>
<evidence type="ECO:0000259" key="7">
    <source>
        <dbReference type="Pfam" id="PF00206"/>
    </source>
</evidence>
<protein>
    <recommendedName>
        <fullName evidence="11">Fumarate hydratase</fullName>
    </recommendedName>
</protein>
<feature type="repeat" description="Solcar" evidence="5">
    <location>
        <begin position="133"/>
        <end position="222"/>
    </location>
</feature>
<evidence type="ECO:0000256" key="1">
    <source>
        <dbReference type="ARBA" id="ARBA00004141"/>
    </source>
</evidence>
<dbReference type="Pfam" id="PF00153">
    <property type="entry name" value="Mito_carr"/>
    <property type="match status" value="2"/>
</dbReference>
<sequence>MNWSLTPMLRSWGQQPQRVKVKEEEEVCREDSSDRWWKKKMRFPIAQDEDHKLSVSANVMAASGAGAATNIATNHPLWVVKTRLQLTREGIRGLYSGLVPALAGISHVAIQFPTYEMVKTYLANKGDKSIDDLNARDVAVASSIAKIFASTLTYPHEVVRARLQEQGYHSEKRYSGVRDCIKKVFEKDGIRFYFNLYPRVAICSYGLNMSLYSGPRCGLGELVLPENEPGSSIMPGKVNPTQCEALTMVCAQVMGNHVAVTVGGLIADASASFEKNCVRGIEANRERISKLLHESLMLVTSLNPKIGYDNAAAVAKKAHKEGSTLKEAALKLGVLTSEEFDTLVVPEKMIGRLMLSQKLHFTMFYS</sequence>
<comment type="caution">
    <text evidence="9">The sequence shown here is derived from an EMBL/GenBank/DDBJ whole genome shotgun (WGS) entry which is preliminary data.</text>
</comment>
<feature type="domain" description="Fumarase C C-terminal" evidence="8">
    <location>
        <begin position="298"/>
        <end position="350"/>
    </location>
</feature>
<keyword evidence="2 5" id="KW-0812">Transmembrane</keyword>
<dbReference type="InterPro" id="IPR022761">
    <property type="entry name" value="Fumarate_lyase_N"/>
</dbReference>
<dbReference type="PANTHER" id="PTHR11444">
    <property type="entry name" value="ASPARTATEAMMONIA/ARGININOSUCCINATE/ADENYLOSUCCINATE LYASE"/>
    <property type="match status" value="1"/>
</dbReference>
<dbReference type="InterPro" id="IPR005677">
    <property type="entry name" value="Fum_hydII"/>
</dbReference>
<evidence type="ECO:0000259" key="8">
    <source>
        <dbReference type="Pfam" id="PF10415"/>
    </source>
</evidence>
<feature type="domain" description="Fumarate lyase N-terminal" evidence="7">
    <location>
        <begin position="211"/>
        <end position="255"/>
    </location>
</feature>
<dbReference type="Proteomes" id="UP000266723">
    <property type="component" value="Unassembled WGS sequence"/>
</dbReference>